<sequence>MSQKAWRPFAKNFESTRVTPKKNKDYVENNERRNVVIRLNSTNINASVPAKNINQDLVRWHEKLKERIKKNKKIYKQRTKMSKEKSINLIKSYGDKIQRKIKIMQQITQIHDFSPVKRVKPRGESQLAKSFMRHLPTNRSLKKEKSQNRSVRPKVKVSNAPSEIVASLSNNIDLTPNAPEHKNTDVSFDIKEGKLFINELESGDEAQQAKNPKESYSNFTSPHVNNLDSTFTQGMRMRSSSHFRFRRKPPKNRNYMREGQTSSSYNDMNFDALKVLKSIRKFNSSALLGDEENHSQEKKEIEHESLNMTNRWKFIKETPSNSTLMMNKETDRLRKRNSYQTQLLESTFAAQNLVDSGLIDDLSELRLPKLMKSPFKTNAIGVRNSESRIYKMTELEKNQRKSGAQVDYGEKRADLDKAIEDMIFKTDLNKLNNTLKKVIASDKRIKRPAMTRKVSPRKRFDLLNSPI</sequence>
<evidence type="ECO:0000313" key="2">
    <source>
        <dbReference type="EMBL" id="CAI2363318.1"/>
    </source>
</evidence>
<feature type="region of interest" description="Disordered" evidence="1">
    <location>
        <begin position="137"/>
        <end position="158"/>
    </location>
</feature>
<gene>
    <name evidence="2" type="ORF">ECRASSUSDP1_LOCUS4648</name>
</gene>
<organism evidence="2 3">
    <name type="scientific">Euplotes crassus</name>
    <dbReference type="NCBI Taxonomy" id="5936"/>
    <lineage>
        <taxon>Eukaryota</taxon>
        <taxon>Sar</taxon>
        <taxon>Alveolata</taxon>
        <taxon>Ciliophora</taxon>
        <taxon>Intramacronucleata</taxon>
        <taxon>Spirotrichea</taxon>
        <taxon>Hypotrichia</taxon>
        <taxon>Euplotida</taxon>
        <taxon>Euplotidae</taxon>
        <taxon>Moneuplotes</taxon>
    </lineage>
</organism>
<reference evidence="2" key="1">
    <citation type="submission" date="2023-07" db="EMBL/GenBank/DDBJ databases">
        <authorList>
            <consortium name="AG Swart"/>
            <person name="Singh M."/>
            <person name="Singh A."/>
            <person name="Seah K."/>
            <person name="Emmerich C."/>
        </authorList>
    </citation>
    <scope>NUCLEOTIDE SEQUENCE</scope>
    <source>
        <strain evidence="2">DP1</strain>
    </source>
</reference>
<proteinExistence type="predicted"/>
<evidence type="ECO:0000313" key="3">
    <source>
        <dbReference type="Proteomes" id="UP001295684"/>
    </source>
</evidence>
<name>A0AAD1U7C3_EUPCR</name>
<accession>A0AAD1U7C3</accession>
<dbReference type="AlphaFoldDB" id="A0AAD1U7C3"/>
<feature type="compositionally biased region" description="Basic residues" evidence="1">
    <location>
        <begin position="239"/>
        <end position="251"/>
    </location>
</feature>
<keyword evidence="3" id="KW-1185">Reference proteome</keyword>
<evidence type="ECO:0000256" key="1">
    <source>
        <dbReference type="SAM" id="MobiDB-lite"/>
    </source>
</evidence>
<feature type="region of interest" description="Disordered" evidence="1">
    <location>
        <begin position="202"/>
        <end position="262"/>
    </location>
</feature>
<feature type="compositionally biased region" description="Polar residues" evidence="1">
    <location>
        <begin position="208"/>
        <end position="233"/>
    </location>
</feature>
<dbReference type="Proteomes" id="UP001295684">
    <property type="component" value="Unassembled WGS sequence"/>
</dbReference>
<dbReference type="EMBL" id="CAMPGE010004467">
    <property type="protein sequence ID" value="CAI2363318.1"/>
    <property type="molecule type" value="Genomic_DNA"/>
</dbReference>
<comment type="caution">
    <text evidence="2">The sequence shown here is derived from an EMBL/GenBank/DDBJ whole genome shotgun (WGS) entry which is preliminary data.</text>
</comment>
<protein>
    <submittedName>
        <fullName evidence="2">Uncharacterized protein</fullName>
    </submittedName>
</protein>